<sequence>MNQNANPRIKVTTTVATKSTQRPSKLRPQYLSVQGGDRSAVEQPKPPDDGCWICKGAHWARVLPDVHCGTEGRDCKDATGTAWRVKHITADDEPTFWNTTINGVLDVPFCPDTGSNANIIGRPIVTAADPLALTNIECLVLDAPDEELLLGRGTLQSIGVDLDGIFEQLHVVEADAQADDIPVLGSSAENDVVDVLHRLVDEATEAGFDMHSAGRLRDLVVSYSDVFRLRLDHDKPADVEPLEVRLVPDAQPYRSGRQFLRDYVRELEPARLVERNNHSRWSCPALPVAKQGTNEFWITIDYRPVTIPLAGAASNLAVVVEAVRGAYGFGTYDFRKGFWQMPLHSKSR</sequence>
<reference evidence="2" key="1">
    <citation type="submission" date="2017-03" db="EMBL/GenBank/DDBJ databases">
        <title>Phytopthora megakarya and P. palmivora, two closely related causual agents of cacao black pod achieved similar genome size and gene model numbers by different mechanisms.</title>
        <authorList>
            <person name="Ali S."/>
            <person name="Shao J."/>
            <person name="Larry D.J."/>
            <person name="Kronmiller B."/>
            <person name="Shen D."/>
            <person name="Strem M.D."/>
            <person name="Melnick R.L."/>
            <person name="Guiltinan M.J."/>
            <person name="Tyler B.M."/>
            <person name="Meinhardt L.W."/>
            <person name="Bailey B.A."/>
        </authorList>
    </citation>
    <scope>NUCLEOTIDE SEQUENCE [LARGE SCALE GENOMIC DNA]</scope>
    <source>
        <strain evidence="2">zdho120</strain>
    </source>
</reference>
<keyword evidence="2" id="KW-1185">Reference proteome</keyword>
<dbReference type="SUPFAM" id="SSF56672">
    <property type="entry name" value="DNA/RNA polymerases"/>
    <property type="match status" value="1"/>
</dbReference>
<dbReference type="OrthoDB" id="420169at2759"/>
<dbReference type="InterPro" id="IPR043502">
    <property type="entry name" value="DNA/RNA_pol_sf"/>
</dbReference>
<dbReference type="Gene3D" id="3.10.10.10">
    <property type="entry name" value="HIV Type 1 Reverse Transcriptase, subunit A, domain 1"/>
    <property type="match status" value="1"/>
</dbReference>
<evidence type="ECO:0000313" key="1">
    <source>
        <dbReference type="EMBL" id="OWY99025.1"/>
    </source>
</evidence>
<name>A0A225UZR7_9STRA</name>
<evidence type="ECO:0008006" key="3">
    <source>
        <dbReference type="Google" id="ProtNLM"/>
    </source>
</evidence>
<organism evidence="1 2">
    <name type="scientific">Phytophthora megakarya</name>
    <dbReference type="NCBI Taxonomy" id="4795"/>
    <lineage>
        <taxon>Eukaryota</taxon>
        <taxon>Sar</taxon>
        <taxon>Stramenopiles</taxon>
        <taxon>Oomycota</taxon>
        <taxon>Peronosporomycetes</taxon>
        <taxon>Peronosporales</taxon>
        <taxon>Peronosporaceae</taxon>
        <taxon>Phytophthora</taxon>
    </lineage>
</organism>
<dbReference type="AlphaFoldDB" id="A0A225UZR7"/>
<proteinExistence type="predicted"/>
<dbReference type="InterPro" id="IPR043128">
    <property type="entry name" value="Rev_trsase/Diguanyl_cyclase"/>
</dbReference>
<protein>
    <recommendedName>
        <fullName evidence="3">Reverse transcriptase</fullName>
    </recommendedName>
</protein>
<evidence type="ECO:0000313" key="2">
    <source>
        <dbReference type="Proteomes" id="UP000198211"/>
    </source>
</evidence>
<dbReference type="PANTHER" id="PTHR33064:SF37">
    <property type="entry name" value="RIBONUCLEASE H"/>
    <property type="match status" value="1"/>
</dbReference>
<accession>A0A225UZR7</accession>
<gene>
    <name evidence="1" type="ORF">PHMEG_00030049</name>
</gene>
<dbReference type="EMBL" id="NBNE01008855">
    <property type="protein sequence ID" value="OWY99025.1"/>
    <property type="molecule type" value="Genomic_DNA"/>
</dbReference>
<dbReference type="InterPro" id="IPR051320">
    <property type="entry name" value="Viral_Replic_Matur_Polypro"/>
</dbReference>
<comment type="caution">
    <text evidence="1">The sequence shown here is derived from an EMBL/GenBank/DDBJ whole genome shotgun (WGS) entry which is preliminary data.</text>
</comment>
<dbReference type="PANTHER" id="PTHR33064">
    <property type="entry name" value="POL PROTEIN"/>
    <property type="match status" value="1"/>
</dbReference>
<dbReference type="Gene3D" id="3.30.70.270">
    <property type="match status" value="1"/>
</dbReference>
<dbReference type="Proteomes" id="UP000198211">
    <property type="component" value="Unassembled WGS sequence"/>
</dbReference>